<dbReference type="SUPFAM" id="SSF54001">
    <property type="entry name" value="Cysteine proteinases"/>
    <property type="match status" value="1"/>
</dbReference>
<name>A0A840BUU6_9HYPH</name>
<evidence type="ECO:0000256" key="2">
    <source>
        <dbReference type="ARBA" id="ARBA00022670"/>
    </source>
</evidence>
<protein>
    <submittedName>
        <fullName evidence="6">NlpC/P60 family putative phage cell wall peptidase</fullName>
    </submittedName>
</protein>
<accession>A0A840BUU6</accession>
<evidence type="ECO:0000259" key="5">
    <source>
        <dbReference type="PROSITE" id="PS51935"/>
    </source>
</evidence>
<dbReference type="GO" id="GO:0008234">
    <property type="term" value="F:cysteine-type peptidase activity"/>
    <property type="evidence" value="ECO:0007669"/>
    <property type="project" value="UniProtKB-KW"/>
</dbReference>
<keyword evidence="3" id="KW-0378">Hydrolase</keyword>
<gene>
    <name evidence="6" type="ORF">GGR16_000458</name>
</gene>
<reference evidence="6 7" key="1">
    <citation type="submission" date="2020-08" db="EMBL/GenBank/DDBJ databases">
        <title>Genomic Encyclopedia of Type Strains, Phase IV (KMG-IV): sequencing the most valuable type-strain genomes for metagenomic binning, comparative biology and taxonomic classification.</title>
        <authorList>
            <person name="Goeker M."/>
        </authorList>
    </citation>
    <scope>NUCLEOTIDE SEQUENCE [LARGE SCALE GENOMIC DNA]</scope>
    <source>
        <strain evidence="6 7">DSM 103737</strain>
    </source>
</reference>
<dbReference type="PROSITE" id="PS51935">
    <property type="entry name" value="NLPC_P60"/>
    <property type="match status" value="1"/>
</dbReference>
<dbReference type="NCBIfam" id="TIGR02219">
    <property type="entry name" value="phage_NlpC_fam"/>
    <property type="match status" value="1"/>
</dbReference>
<dbReference type="EMBL" id="JACIEN010000001">
    <property type="protein sequence ID" value="MBB4015452.1"/>
    <property type="molecule type" value="Genomic_DNA"/>
</dbReference>
<keyword evidence="2" id="KW-0645">Protease</keyword>
<organism evidence="6 7">
    <name type="scientific">Chelatococcus caeni</name>
    <dbReference type="NCBI Taxonomy" id="1348468"/>
    <lineage>
        <taxon>Bacteria</taxon>
        <taxon>Pseudomonadati</taxon>
        <taxon>Pseudomonadota</taxon>
        <taxon>Alphaproteobacteria</taxon>
        <taxon>Hyphomicrobiales</taxon>
        <taxon>Chelatococcaceae</taxon>
        <taxon>Chelatococcus</taxon>
    </lineage>
</organism>
<dbReference type="InterPro" id="IPR000064">
    <property type="entry name" value="NLP_P60_dom"/>
</dbReference>
<evidence type="ECO:0000256" key="3">
    <source>
        <dbReference type="ARBA" id="ARBA00022801"/>
    </source>
</evidence>
<dbReference type="AlphaFoldDB" id="A0A840BUU6"/>
<dbReference type="GO" id="GO:0006508">
    <property type="term" value="P:proteolysis"/>
    <property type="evidence" value="ECO:0007669"/>
    <property type="project" value="UniProtKB-KW"/>
</dbReference>
<keyword evidence="4" id="KW-0788">Thiol protease</keyword>
<dbReference type="RefSeq" id="WP_019401031.1">
    <property type="nucleotide sequence ID" value="NZ_JACIEN010000001.1"/>
</dbReference>
<keyword evidence="7" id="KW-1185">Reference proteome</keyword>
<dbReference type="InterPro" id="IPR038765">
    <property type="entry name" value="Papain-like_cys_pep_sf"/>
</dbReference>
<evidence type="ECO:0000256" key="1">
    <source>
        <dbReference type="ARBA" id="ARBA00007074"/>
    </source>
</evidence>
<sequence length="147" mass="15816">MSGGVARAAIVAAARGWIGTPYRHQASLKGIGCDCLGLVRGVWREVVGREPEAVPPYAPDWAEAGLREMMAEAGERHFIRIAPADAGAGDVLLFRWRAHLPAKHAAIMTDAAGMVHAHDGATVAEVPLSGWWRRHLAFAFRFPGVTD</sequence>
<feature type="domain" description="NlpC/P60" evidence="5">
    <location>
        <begin position="4"/>
        <end position="143"/>
    </location>
</feature>
<comment type="caution">
    <text evidence="6">The sequence shown here is derived from an EMBL/GenBank/DDBJ whole genome shotgun (WGS) entry which is preliminary data.</text>
</comment>
<evidence type="ECO:0000313" key="6">
    <source>
        <dbReference type="EMBL" id="MBB4015452.1"/>
    </source>
</evidence>
<dbReference type="Gene3D" id="3.90.1720.10">
    <property type="entry name" value="endopeptidase domain like (from Nostoc punctiforme)"/>
    <property type="match status" value="1"/>
</dbReference>
<proteinExistence type="inferred from homology"/>
<dbReference type="InterPro" id="IPR011929">
    <property type="entry name" value="Phage_pept_NlpC/P60"/>
</dbReference>
<comment type="similarity">
    <text evidence="1">Belongs to the peptidase C40 family.</text>
</comment>
<evidence type="ECO:0000256" key="4">
    <source>
        <dbReference type="ARBA" id="ARBA00022807"/>
    </source>
</evidence>
<evidence type="ECO:0000313" key="7">
    <source>
        <dbReference type="Proteomes" id="UP000577362"/>
    </source>
</evidence>
<dbReference type="Proteomes" id="UP000577362">
    <property type="component" value="Unassembled WGS sequence"/>
</dbReference>
<dbReference type="Pfam" id="PF00877">
    <property type="entry name" value="NLPC_P60"/>
    <property type="match status" value="1"/>
</dbReference>